<gene>
    <name evidence="3" type="ORF">C8035_v007772</name>
</gene>
<keyword evidence="2" id="KW-0812">Transmembrane</keyword>
<comment type="caution">
    <text evidence="3">The sequence shown here is derived from an EMBL/GenBank/DDBJ whole genome shotgun (WGS) entry which is preliminary data.</text>
</comment>
<sequence>MTTPNPNSPSPPEYYGGLEVDTRQAGAGGGYDDYSKFRVADQAAHNAPQVYNADLPEAYNPQDYSAPQVVGAGAGFGAGAAAGAGLEAGYAHDQATSGYESGYYAPKEHNASTVVADEIPDKRSGTICGLRRKVFWILLVAAIIIVIGAAVGGGVGGALAAQNSSQQSDGSSSGSTGDGSSGGNGTGSGNGSGDGGSGDGGSSGNGTAGDSGDSTNSTSPMDILPTTNLGSLNFTDQYGFDINLVYYQLRSKVLMQSSWNSSTKSWSTVVGKSADDVKEATPISNSLFWHSKNTRDARIYYLNEKNQVAGVINGNPVYGFSWDKSGVSDTFTAAESSQMLSNGIYNPDSYLDNLVMYQDTGSTIRVLRRTGNGHTDWTATGVPTEYGKPALGTGLSLIPIYTTEAEKKMNLLYASESGSLIALTLKNVNGMQWANETLPTTVEKNASIAAFSSGYNNTDLTMHVLATQSDKAPVLTTYSGGQWTNEGEIESMSGDDRPVKIAANLAGRVYGLVERNNSKVEIVEWEWTGGTTYNKIGVVDVLAASSPAKAKPQSQWTNVARACWPPPSPARTGFVLAALGVLLAALCLGGPDLAGADVLGAARAAARAERAAERAAAADTRALCSALIVWTNCRSGLRQRSS</sequence>
<feature type="region of interest" description="Disordered" evidence="1">
    <location>
        <begin position="160"/>
        <end position="222"/>
    </location>
</feature>
<feature type="compositionally biased region" description="Gly residues" evidence="1">
    <location>
        <begin position="176"/>
        <end position="209"/>
    </location>
</feature>
<dbReference type="AlphaFoldDB" id="A0A4R8QGP2"/>
<reference evidence="3 4" key="1">
    <citation type="submission" date="2018-11" db="EMBL/GenBank/DDBJ databases">
        <title>Genome sequence and assembly of Colletotrichum spinosum.</title>
        <authorList>
            <person name="Gan P."/>
            <person name="Shirasu K."/>
        </authorList>
    </citation>
    <scope>NUCLEOTIDE SEQUENCE [LARGE SCALE GENOMIC DNA]</scope>
    <source>
        <strain evidence="3 4">CBS 515.97</strain>
    </source>
</reference>
<dbReference type="EMBL" id="QAPG01000019">
    <property type="protein sequence ID" value="TDZ38037.1"/>
    <property type="molecule type" value="Genomic_DNA"/>
</dbReference>
<feature type="compositionally biased region" description="Pro residues" evidence="1">
    <location>
        <begin position="1"/>
        <end position="12"/>
    </location>
</feature>
<feature type="transmembrane region" description="Helical" evidence="2">
    <location>
        <begin position="134"/>
        <end position="161"/>
    </location>
</feature>
<name>A0A4R8QGP2_9PEZI</name>
<proteinExistence type="predicted"/>
<keyword evidence="2" id="KW-0472">Membrane</keyword>
<evidence type="ECO:0000313" key="3">
    <source>
        <dbReference type="EMBL" id="TDZ38037.1"/>
    </source>
</evidence>
<evidence type="ECO:0000256" key="1">
    <source>
        <dbReference type="SAM" id="MobiDB-lite"/>
    </source>
</evidence>
<protein>
    <submittedName>
        <fullName evidence="3">Uncharacterized protein</fullName>
    </submittedName>
</protein>
<accession>A0A4R8QGP2</accession>
<organism evidence="3 4">
    <name type="scientific">Colletotrichum spinosum</name>
    <dbReference type="NCBI Taxonomy" id="1347390"/>
    <lineage>
        <taxon>Eukaryota</taxon>
        <taxon>Fungi</taxon>
        <taxon>Dikarya</taxon>
        <taxon>Ascomycota</taxon>
        <taxon>Pezizomycotina</taxon>
        <taxon>Sordariomycetes</taxon>
        <taxon>Hypocreomycetidae</taxon>
        <taxon>Glomerellales</taxon>
        <taxon>Glomerellaceae</taxon>
        <taxon>Colletotrichum</taxon>
        <taxon>Colletotrichum orbiculare species complex</taxon>
    </lineage>
</organism>
<dbReference type="Proteomes" id="UP000295083">
    <property type="component" value="Unassembled WGS sequence"/>
</dbReference>
<evidence type="ECO:0000256" key="2">
    <source>
        <dbReference type="SAM" id="Phobius"/>
    </source>
</evidence>
<evidence type="ECO:0000313" key="4">
    <source>
        <dbReference type="Proteomes" id="UP000295083"/>
    </source>
</evidence>
<feature type="compositionally biased region" description="Low complexity" evidence="1">
    <location>
        <begin position="160"/>
        <end position="175"/>
    </location>
</feature>
<dbReference type="SUPFAM" id="SSF89372">
    <property type="entry name" value="Fucose-specific lectin"/>
    <property type="match status" value="1"/>
</dbReference>
<keyword evidence="4" id="KW-1185">Reference proteome</keyword>
<dbReference type="Gene3D" id="2.120.10.70">
    <property type="entry name" value="Fucose-specific lectin"/>
    <property type="match status" value="1"/>
</dbReference>
<feature type="region of interest" description="Disordered" evidence="1">
    <location>
        <begin position="1"/>
        <end position="29"/>
    </location>
</feature>
<keyword evidence="2" id="KW-1133">Transmembrane helix</keyword>